<gene>
    <name evidence="2" type="ORF">RCL2_000528800</name>
    <name evidence="1" type="ORF">RclHR1_30980004</name>
</gene>
<sequence>MISSTTPNYYEFHNTSGFQNFKKRPFDQNNIDIEHTVDNMYKKFKATPLESVNSLSSQQTTSCSTPSRSFHVTTNHSFSSDLSRIYEPNLSDISRIIDLSTGEHLEFIPSVDQLQKNRKPKRPIDLVENENELSNVLGIMEENKDDLIDGNLLHSFKRIRTSEEHMCNFIEEEEELYHRVHPPIDIIRELKIGCNSNSLDSSRKPQPSQSLSLYVHRKNLSNIKFTVPYQKAIAQYMRAQFQHLNCNMEYENEGKKLILYNPRNEDSFVDSNDKIFEISEVTDFDDQNGGDKDQMDID</sequence>
<accession>A0A2Z6RA05</accession>
<dbReference type="EMBL" id="BLAL01000034">
    <property type="protein sequence ID" value="GES77961.1"/>
    <property type="molecule type" value="Genomic_DNA"/>
</dbReference>
<dbReference type="OrthoDB" id="2383056at2759"/>
<keyword evidence="3" id="KW-1185">Reference proteome</keyword>
<evidence type="ECO:0000313" key="3">
    <source>
        <dbReference type="Proteomes" id="UP000247702"/>
    </source>
</evidence>
<proteinExistence type="predicted"/>
<dbReference type="Proteomes" id="UP000247702">
    <property type="component" value="Unassembled WGS sequence"/>
</dbReference>
<protein>
    <submittedName>
        <fullName evidence="1">Uncharacterized protein</fullName>
    </submittedName>
</protein>
<evidence type="ECO:0000313" key="1">
    <source>
        <dbReference type="EMBL" id="GBB97872.1"/>
    </source>
</evidence>
<name>A0A2Z6RA05_9GLOM</name>
<dbReference type="Proteomes" id="UP000615446">
    <property type="component" value="Unassembled WGS sequence"/>
</dbReference>
<reference evidence="2" key="2">
    <citation type="submission" date="2019-10" db="EMBL/GenBank/DDBJ databases">
        <title>Conservation and host-specific expression of non-tandemly repeated heterogenous ribosome RNA gene in arbuscular mycorrhizal fungi.</title>
        <authorList>
            <person name="Maeda T."/>
            <person name="Kobayashi Y."/>
            <person name="Nakagawa T."/>
            <person name="Ezawa T."/>
            <person name="Yamaguchi K."/>
            <person name="Bino T."/>
            <person name="Nishimoto Y."/>
            <person name="Shigenobu S."/>
            <person name="Kawaguchi M."/>
        </authorList>
    </citation>
    <scope>NUCLEOTIDE SEQUENCE</scope>
    <source>
        <strain evidence="2">HR1</strain>
    </source>
</reference>
<dbReference type="EMBL" id="BEXD01002333">
    <property type="protein sequence ID" value="GBB97872.1"/>
    <property type="molecule type" value="Genomic_DNA"/>
</dbReference>
<dbReference type="AlphaFoldDB" id="A0A2Z6RA05"/>
<evidence type="ECO:0000313" key="2">
    <source>
        <dbReference type="EMBL" id="GES77961.1"/>
    </source>
</evidence>
<comment type="caution">
    <text evidence="1">The sequence shown here is derived from an EMBL/GenBank/DDBJ whole genome shotgun (WGS) entry which is preliminary data.</text>
</comment>
<organism evidence="1 3">
    <name type="scientific">Rhizophagus clarus</name>
    <dbReference type="NCBI Taxonomy" id="94130"/>
    <lineage>
        <taxon>Eukaryota</taxon>
        <taxon>Fungi</taxon>
        <taxon>Fungi incertae sedis</taxon>
        <taxon>Mucoromycota</taxon>
        <taxon>Glomeromycotina</taxon>
        <taxon>Glomeromycetes</taxon>
        <taxon>Glomerales</taxon>
        <taxon>Glomeraceae</taxon>
        <taxon>Rhizophagus</taxon>
    </lineage>
</organism>
<reference evidence="1 3" key="1">
    <citation type="submission" date="2017-11" db="EMBL/GenBank/DDBJ databases">
        <title>The genome of Rhizophagus clarus HR1 reveals common genetic basis of auxotrophy among arbuscular mycorrhizal fungi.</title>
        <authorList>
            <person name="Kobayashi Y."/>
        </authorList>
    </citation>
    <scope>NUCLEOTIDE SEQUENCE [LARGE SCALE GENOMIC DNA]</scope>
    <source>
        <strain evidence="1 3">HR1</strain>
    </source>
</reference>